<keyword evidence="4 7" id="KW-0808">Transferase</keyword>
<dbReference type="Gene3D" id="3.40.1010.10">
    <property type="entry name" value="Cobalt-precorrin-4 Transmethylase, Domain 1"/>
    <property type="match status" value="1"/>
</dbReference>
<dbReference type="EMBL" id="JADIMX010000014">
    <property type="protein sequence ID" value="MBO8433820.1"/>
    <property type="molecule type" value="Genomic_DNA"/>
</dbReference>
<dbReference type="AlphaFoldDB" id="A0A9D9H0D0"/>
<sequence>MSFLSAKIYVVGLGPGDRKDMTLRCLDALEESEVIIGYSKYIELIKQYYGHKKLVTSPMKKEVDRCIETINTALSDGGKTVALISSGDSGIYGMAGVLLETADKMKFEGEIEIIPGVTSLCASASILGAPVVHDFAVISLSDLLTPLSIIEKRLRLAAEGDFVIGIYNPKSKKRTEYVDMAVDIILKHRSGKTPVGIVRNACREDETCTICTLDTLKEQHIDMFSTIIIGNSQSYESLGKIITPRGYKFD</sequence>
<dbReference type="Pfam" id="PF00590">
    <property type="entry name" value="TP_methylase"/>
    <property type="match status" value="1"/>
</dbReference>
<dbReference type="InterPro" id="IPR006363">
    <property type="entry name" value="Cbl_synth_CobJ/CibH_dom"/>
</dbReference>
<dbReference type="SUPFAM" id="SSF53790">
    <property type="entry name" value="Tetrapyrrole methylase"/>
    <property type="match status" value="1"/>
</dbReference>
<proteinExistence type="predicted"/>
<dbReference type="GO" id="GO:0032259">
    <property type="term" value="P:methylation"/>
    <property type="evidence" value="ECO:0007669"/>
    <property type="project" value="UniProtKB-KW"/>
</dbReference>
<protein>
    <submittedName>
        <fullName evidence="7">Precorrin-3B C(17)-methyltransferase</fullName>
        <ecNumber evidence="7">2.1.1.131</ecNumber>
    </submittedName>
</protein>
<reference evidence="7" key="1">
    <citation type="submission" date="2020-10" db="EMBL/GenBank/DDBJ databases">
        <authorList>
            <person name="Gilroy R."/>
        </authorList>
    </citation>
    <scope>NUCLEOTIDE SEQUENCE</scope>
    <source>
        <strain evidence="7">F6-4510</strain>
    </source>
</reference>
<dbReference type="NCBIfam" id="TIGR01466">
    <property type="entry name" value="cobJ_cbiH"/>
    <property type="match status" value="1"/>
</dbReference>
<evidence type="ECO:0000256" key="4">
    <source>
        <dbReference type="ARBA" id="ARBA00022679"/>
    </source>
</evidence>
<dbReference type="InterPro" id="IPR014777">
    <property type="entry name" value="4pyrrole_Mease_sub1"/>
</dbReference>
<name>A0A9D9H0D0_9FIRM</name>
<dbReference type="PANTHER" id="PTHR47036:SF1">
    <property type="entry name" value="COBALT-FACTOR III C(17)-METHYLTRANSFERASE-RELATED"/>
    <property type="match status" value="1"/>
</dbReference>
<evidence type="ECO:0000313" key="8">
    <source>
        <dbReference type="Proteomes" id="UP000823611"/>
    </source>
</evidence>
<dbReference type="InterPro" id="IPR000878">
    <property type="entry name" value="4pyrrol_Mease"/>
</dbReference>
<dbReference type="InterPro" id="IPR035996">
    <property type="entry name" value="4pyrrol_Methylase_sf"/>
</dbReference>
<dbReference type="InterPro" id="IPR051810">
    <property type="entry name" value="Precorrin_MeTrfase"/>
</dbReference>
<dbReference type="Gene3D" id="3.30.950.10">
    <property type="entry name" value="Methyltransferase, Cobalt-precorrin-4 Transmethylase, Domain 2"/>
    <property type="match status" value="1"/>
</dbReference>
<organism evidence="7 8">
    <name type="scientific">Candidatus Fimicola merdigallinarum</name>
    <dbReference type="NCBI Taxonomy" id="2840819"/>
    <lineage>
        <taxon>Bacteria</taxon>
        <taxon>Bacillati</taxon>
        <taxon>Bacillota</taxon>
        <taxon>Clostridia</taxon>
        <taxon>Lachnospirales</taxon>
        <taxon>Lachnospiraceae</taxon>
        <taxon>Lachnospiraceae incertae sedis</taxon>
        <taxon>Candidatus Fimicola</taxon>
    </lineage>
</organism>
<comment type="caution">
    <text evidence="7">The sequence shown here is derived from an EMBL/GenBank/DDBJ whole genome shotgun (WGS) entry which is preliminary data.</text>
</comment>
<evidence type="ECO:0000256" key="2">
    <source>
        <dbReference type="ARBA" id="ARBA00022573"/>
    </source>
</evidence>
<keyword evidence="5" id="KW-0949">S-adenosyl-L-methionine</keyword>
<feature type="domain" description="Tetrapyrrole methylase" evidence="6">
    <location>
        <begin position="7"/>
        <end position="216"/>
    </location>
</feature>
<evidence type="ECO:0000256" key="1">
    <source>
        <dbReference type="ARBA" id="ARBA00004953"/>
    </source>
</evidence>
<comment type="pathway">
    <text evidence="1">Cofactor biosynthesis; adenosylcobalamin biosynthesis.</text>
</comment>
<keyword evidence="2" id="KW-0169">Cobalamin biosynthesis</keyword>
<evidence type="ECO:0000256" key="3">
    <source>
        <dbReference type="ARBA" id="ARBA00022603"/>
    </source>
</evidence>
<keyword evidence="3 7" id="KW-0489">Methyltransferase</keyword>
<evidence type="ECO:0000259" key="6">
    <source>
        <dbReference type="Pfam" id="PF00590"/>
    </source>
</evidence>
<evidence type="ECO:0000256" key="5">
    <source>
        <dbReference type="ARBA" id="ARBA00022691"/>
    </source>
</evidence>
<dbReference type="CDD" id="cd11646">
    <property type="entry name" value="Precorrin_3B_C17_MT"/>
    <property type="match status" value="1"/>
</dbReference>
<dbReference type="InterPro" id="IPR014776">
    <property type="entry name" value="4pyrrole_Mease_sub2"/>
</dbReference>
<dbReference type="EC" id="2.1.1.131" evidence="7"/>
<evidence type="ECO:0000313" key="7">
    <source>
        <dbReference type="EMBL" id="MBO8433820.1"/>
    </source>
</evidence>
<gene>
    <name evidence="7" type="primary">cobJ</name>
    <name evidence="7" type="ORF">IAC55_00675</name>
</gene>
<dbReference type="GO" id="GO:0009236">
    <property type="term" value="P:cobalamin biosynthetic process"/>
    <property type="evidence" value="ECO:0007669"/>
    <property type="project" value="UniProtKB-KW"/>
</dbReference>
<dbReference type="Proteomes" id="UP000823611">
    <property type="component" value="Unassembled WGS sequence"/>
</dbReference>
<dbReference type="PANTHER" id="PTHR47036">
    <property type="entry name" value="COBALT-FACTOR III C(17)-METHYLTRANSFERASE-RELATED"/>
    <property type="match status" value="1"/>
</dbReference>
<accession>A0A9D9H0D0</accession>
<reference evidence="7" key="2">
    <citation type="journal article" date="2021" name="PeerJ">
        <title>Extensive microbial diversity within the chicken gut microbiome revealed by metagenomics and culture.</title>
        <authorList>
            <person name="Gilroy R."/>
            <person name="Ravi A."/>
            <person name="Getino M."/>
            <person name="Pursley I."/>
            <person name="Horton D.L."/>
            <person name="Alikhan N.F."/>
            <person name="Baker D."/>
            <person name="Gharbi K."/>
            <person name="Hall N."/>
            <person name="Watson M."/>
            <person name="Adriaenssens E.M."/>
            <person name="Foster-Nyarko E."/>
            <person name="Jarju S."/>
            <person name="Secka A."/>
            <person name="Antonio M."/>
            <person name="Oren A."/>
            <person name="Chaudhuri R.R."/>
            <person name="La Ragione R."/>
            <person name="Hildebrand F."/>
            <person name="Pallen M.J."/>
        </authorList>
    </citation>
    <scope>NUCLEOTIDE SEQUENCE</scope>
    <source>
        <strain evidence="7">F6-4510</strain>
    </source>
</reference>
<dbReference type="GO" id="GO:0030789">
    <property type="term" value="F:precorrin-3B C17-methyltransferase activity"/>
    <property type="evidence" value="ECO:0007669"/>
    <property type="project" value="UniProtKB-EC"/>
</dbReference>